<evidence type="ECO:0000313" key="1">
    <source>
        <dbReference type="EMBL" id="RZF38719.1"/>
    </source>
</evidence>
<protein>
    <submittedName>
        <fullName evidence="1">Uncharacterized protein</fullName>
    </submittedName>
</protein>
<name>A0A482WYR6_LAOST</name>
<evidence type="ECO:0000313" key="2">
    <source>
        <dbReference type="Proteomes" id="UP000291343"/>
    </source>
</evidence>
<dbReference type="InParanoid" id="A0A482WYR6"/>
<proteinExistence type="predicted"/>
<comment type="caution">
    <text evidence="1">The sequence shown here is derived from an EMBL/GenBank/DDBJ whole genome shotgun (WGS) entry which is preliminary data.</text>
</comment>
<keyword evidence="2" id="KW-1185">Reference proteome</keyword>
<gene>
    <name evidence="1" type="ORF">LSTR_LSTR013744</name>
</gene>
<sequence length="104" mass="12087">MESLLQVFGMRCASGPEQSCRRDTRTFRRRLIGSQRCSIYPELARFTDYVHEQGDYAGKVFLKARTELILLNKYVFGRAVQLCSLCNMKEDEDVPHFVEDVRSC</sequence>
<dbReference type="EMBL" id="QKKF02021909">
    <property type="protein sequence ID" value="RZF38719.1"/>
    <property type="molecule type" value="Genomic_DNA"/>
</dbReference>
<accession>A0A482WYR6</accession>
<organism evidence="1 2">
    <name type="scientific">Laodelphax striatellus</name>
    <name type="common">Small brown planthopper</name>
    <name type="synonym">Delphax striatella</name>
    <dbReference type="NCBI Taxonomy" id="195883"/>
    <lineage>
        <taxon>Eukaryota</taxon>
        <taxon>Metazoa</taxon>
        <taxon>Ecdysozoa</taxon>
        <taxon>Arthropoda</taxon>
        <taxon>Hexapoda</taxon>
        <taxon>Insecta</taxon>
        <taxon>Pterygota</taxon>
        <taxon>Neoptera</taxon>
        <taxon>Paraneoptera</taxon>
        <taxon>Hemiptera</taxon>
        <taxon>Auchenorrhyncha</taxon>
        <taxon>Fulgoroidea</taxon>
        <taxon>Delphacidae</taxon>
        <taxon>Criomorphinae</taxon>
        <taxon>Laodelphax</taxon>
    </lineage>
</organism>
<dbReference type="AlphaFoldDB" id="A0A482WYR6"/>
<reference evidence="1 2" key="1">
    <citation type="journal article" date="2017" name="Gigascience">
        <title>Genome sequence of the small brown planthopper, Laodelphax striatellus.</title>
        <authorList>
            <person name="Zhu J."/>
            <person name="Jiang F."/>
            <person name="Wang X."/>
            <person name="Yang P."/>
            <person name="Bao Y."/>
            <person name="Zhao W."/>
            <person name="Wang W."/>
            <person name="Lu H."/>
            <person name="Wang Q."/>
            <person name="Cui N."/>
            <person name="Li J."/>
            <person name="Chen X."/>
            <person name="Luo L."/>
            <person name="Yu J."/>
            <person name="Kang L."/>
            <person name="Cui F."/>
        </authorList>
    </citation>
    <scope>NUCLEOTIDE SEQUENCE [LARGE SCALE GENOMIC DNA]</scope>
    <source>
        <strain evidence="1">Lst14</strain>
    </source>
</reference>
<dbReference type="Proteomes" id="UP000291343">
    <property type="component" value="Unassembled WGS sequence"/>
</dbReference>